<dbReference type="EMBL" id="JAGJWX010000003">
    <property type="protein sequence ID" value="MBP2856866.1"/>
    <property type="molecule type" value="Genomic_DNA"/>
</dbReference>
<reference evidence="1 4" key="1">
    <citation type="submission" date="2021-04" db="EMBL/GenBank/DDBJ databases">
        <title>Genomic and host-range diversity within the Dickeya zeae complex, identification of D. zeae and D. oryzae members, proposal of two novel subspecies D. zeae subsp. zeae subsp. nov. and D. zeae subsp. dombae subsp. nov.</title>
        <authorList>
            <person name="Van Gijsegem F."/>
            <person name="Hugouvieux-Cotte-Pattat N."/>
        </authorList>
    </citation>
    <scope>NUCLEOTIDE SEQUENCE [LARGE SCALE GENOMIC DNA]</scope>
    <source>
        <strain evidence="1 4">FVG03</strain>
    </source>
</reference>
<dbReference type="EMBL" id="CP162670">
    <property type="protein sequence ID" value="XDL26793.1"/>
    <property type="molecule type" value="Genomic_DNA"/>
</dbReference>
<proteinExistence type="predicted"/>
<name>A0AB39IUQ0_9GAMM</name>
<reference evidence="3" key="2">
    <citation type="submission" date="2024-07" db="EMBL/GenBank/DDBJ databases">
        <authorList>
            <person name="Pedron J."/>
        </authorList>
    </citation>
    <scope>NUCLEOTIDE SEQUENCE</scope>
    <source>
        <strain evidence="3">A003-S1-M15</strain>
        <strain evidence="2">A642-S2-A17</strain>
    </source>
</reference>
<evidence type="ECO:0000313" key="4">
    <source>
        <dbReference type="Proteomes" id="UP000810130"/>
    </source>
</evidence>
<accession>A0AB39IUQ0</accession>
<dbReference type="RefSeq" id="WP_368678973.1">
    <property type="nucleotide sequence ID" value="NZ_CP162411.1"/>
</dbReference>
<keyword evidence="4" id="KW-1185">Reference proteome</keyword>
<organism evidence="3">
    <name type="scientific">Dickeya oryzae</name>
    <dbReference type="NCBI Taxonomy" id="1240404"/>
    <lineage>
        <taxon>Bacteria</taxon>
        <taxon>Pseudomonadati</taxon>
        <taxon>Pseudomonadota</taxon>
        <taxon>Gammaproteobacteria</taxon>
        <taxon>Enterobacterales</taxon>
        <taxon>Pectobacteriaceae</taxon>
        <taxon>Dickeya</taxon>
    </lineage>
</organism>
<dbReference type="EMBL" id="CP162411">
    <property type="protein sequence ID" value="XDL16902.1"/>
    <property type="molecule type" value="Genomic_DNA"/>
</dbReference>
<evidence type="ECO:0000313" key="2">
    <source>
        <dbReference type="EMBL" id="XDL16902.1"/>
    </source>
</evidence>
<dbReference type="GeneID" id="302583630"/>
<evidence type="ECO:0000313" key="1">
    <source>
        <dbReference type="EMBL" id="MBP2856866.1"/>
    </source>
</evidence>
<dbReference type="Proteomes" id="UP000810130">
    <property type="component" value="Unassembled WGS sequence"/>
</dbReference>
<protein>
    <submittedName>
        <fullName evidence="3">Uncharacterized protein</fullName>
    </submittedName>
</protein>
<evidence type="ECO:0000313" key="3">
    <source>
        <dbReference type="EMBL" id="XDL26793.1"/>
    </source>
</evidence>
<dbReference type="AlphaFoldDB" id="A0AB39IUQ0"/>
<sequence>MELNIGISRQWCQKLTPGDEEDRVAVFIIFSFQSTVKTKVIQNIALVIGVLISGINQCELKRSGKI</sequence>
<gene>
    <name evidence="1" type="ORF">J8657_04565</name>
    <name evidence="2" type="ORF">LF923_0002445</name>
    <name evidence="3" type="ORF">LF929_018135</name>
</gene>